<evidence type="ECO:0000259" key="1">
    <source>
        <dbReference type="Pfam" id="PF13409"/>
    </source>
</evidence>
<dbReference type="CDD" id="cd00570">
    <property type="entry name" value="GST_N_family"/>
    <property type="match status" value="1"/>
</dbReference>
<dbReference type="Gene3D" id="1.20.1050.10">
    <property type="match status" value="1"/>
</dbReference>
<dbReference type="AlphaFoldDB" id="A0A9W7A0V5"/>
<dbReference type="OrthoDB" id="4951845at2759"/>
<accession>A0A9W7A0V5</accession>
<proteinExistence type="predicted"/>
<organism evidence="2 3">
    <name type="scientific">Triparma retinervis</name>
    <dbReference type="NCBI Taxonomy" id="2557542"/>
    <lineage>
        <taxon>Eukaryota</taxon>
        <taxon>Sar</taxon>
        <taxon>Stramenopiles</taxon>
        <taxon>Ochrophyta</taxon>
        <taxon>Bolidophyceae</taxon>
        <taxon>Parmales</taxon>
        <taxon>Triparmaceae</taxon>
        <taxon>Triparma</taxon>
    </lineage>
</organism>
<dbReference type="EMBL" id="BRXZ01001053">
    <property type="protein sequence ID" value="GMH60892.1"/>
    <property type="molecule type" value="Genomic_DNA"/>
</dbReference>
<dbReference type="InterPro" id="IPR004045">
    <property type="entry name" value="Glutathione_S-Trfase_N"/>
</dbReference>
<dbReference type="Pfam" id="PF13409">
    <property type="entry name" value="GST_N_2"/>
    <property type="match status" value="1"/>
</dbReference>
<evidence type="ECO:0000313" key="2">
    <source>
        <dbReference type="EMBL" id="GMH60892.1"/>
    </source>
</evidence>
<comment type="caution">
    <text evidence="2">The sequence shown here is derived from an EMBL/GenBank/DDBJ whole genome shotgun (WGS) entry which is preliminary data.</text>
</comment>
<sequence length="460" mass="51468">MDARSTIIDPNQIIRLPTGFKEEDVAITLYRDKAGWCPYCQKVWLHLELKNIPFKMDRVAMRSYGDKPAEFLAKVPSGLLPAFSILTPTGPQTLTESSRLMEVVEIAYPPSSGFVDMDASSHPDYPRLARLERTIFSLWCTLIFRPPPSRSVFGIPTSTTDGRLKDFMSGLREVSKALSSSSTPFFLSSPHPTTLDLLYVSHFERMLPSVFYWCGVDIWSEPGLEDLDAWYGKFEEMGAYLGTKGDYYSSILDIPPQYGPGYDLVDGLEETQRKLVGKARGWGWFLSSEGEIEVSDDCPERVGGLGMQGFNVEEWANMTRERKGVVERQYASMKLHANGGAIARFCARAGKGGANNPRKQFGAKLADPYAESDEDLVVPCGRVLEVLAHVMSVEDEGRHLDSLEEGRGMIEKLAYSADVKKEIAKGMNYLRDRVGVPRDMPLVAARQLRAHLAWVIEELQ</sequence>
<reference evidence="2" key="1">
    <citation type="submission" date="2022-07" db="EMBL/GenBank/DDBJ databases">
        <title>Genome analysis of Parmales, a sister group of diatoms, reveals the evolutionary specialization of diatoms from phago-mixotrophs to photoautotrophs.</title>
        <authorList>
            <person name="Ban H."/>
            <person name="Sato S."/>
            <person name="Yoshikawa S."/>
            <person name="Kazumasa Y."/>
            <person name="Nakamura Y."/>
            <person name="Ichinomiya M."/>
            <person name="Saitoh K."/>
            <person name="Sato N."/>
            <person name="Blanc-Mathieu R."/>
            <person name="Endo H."/>
            <person name="Kuwata A."/>
            <person name="Ogata H."/>
        </authorList>
    </citation>
    <scope>NUCLEOTIDE SEQUENCE</scope>
</reference>
<dbReference type="InterPro" id="IPR036249">
    <property type="entry name" value="Thioredoxin-like_sf"/>
</dbReference>
<dbReference type="Proteomes" id="UP001165082">
    <property type="component" value="Unassembled WGS sequence"/>
</dbReference>
<dbReference type="InterPro" id="IPR050983">
    <property type="entry name" value="GST_Omega/HSP26"/>
</dbReference>
<keyword evidence="3" id="KW-1185">Reference proteome</keyword>
<dbReference type="PANTHER" id="PTHR43968">
    <property type="match status" value="1"/>
</dbReference>
<dbReference type="SUPFAM" id="SSF52833">
    <property type="entry name" value="Thioredoxin-like"/>
    <property type="match status" value="1"/>
</dbReference>
<feature type="domain" description="GST N-terminal" evidence="1">
    <location>
        <begin position="36"/>
        <end position="105"/>
    </location>
</feature>
<dbReference type="Gene3D" id="3.40.30.10">
    <property type="entry name" value="Glutaredoxin"/>
    <property type="match status" value="1"/>
</dbReference>
<evidence type="ECO:0000313" key="3">
    <source>
        <dbReference type="Proteomes" id="UP001165082"/>
    </source>
</evidence>
<protein>
    <recommendedName>
        <fullName evidence="1">GST N-terminal domain-containing protein</fullName>
    </recommendedName>
</protein>
<gene>
    <name evidence="2" type="ORF">TrRE_jg3911</name>
</gene>
<dbReference type="PANTHER" id="PTHR43968:SF14">
    <property type="entry name" value="GLUTATHIONE S-TRANSFERASE"/>
    <property type="match status" value="1"/>
</dbReference>
<dbReference type="GO" id="GO:0005737">
    <property type="term" value="C:cytoplasm"/>
    <property type="evidence" value="ECO:0007669"/>
    <property type="project" value="TreeGrafter"/>
</dbReference>
<name>A0A9W7A0V5_9STRA</name>